<sequence length="564" mass="60874">MLANLKISQKIYALGFIQVGLLLAVAVVAIVQMNKIGVELVDIAERDIPLTGKITQITEHQLKQSIVFERLLFSVALNASDQSELHSNLSPLIAYLKQLDQKLNDEMSAAISFAGSAAENMHSKEVKAKFLKVQNSLRDIQNRTSQFSAELKKIVEQVDSIPLSQLAKKGHELDALEDEIQRELTSLLHEVQEFTLAASLQAESDEQAGILLIAIVGVIALLIGAFLPYVIGRSITKPIKLLSSRLTEIAGGDGDLTVRLNDNSKDETGDVARAFNKFLDTLRVLIGTTNSHADELGRSSEIAMKAMRETLTNVEQQRIETEMVAAAVNEMSSTTQDVAKSAANAAEVTQQVTSKVNAGKKVAADTQLLIKQLSEEVSEASKVIKGLVEETNNIGNVLESIQGIAAQTNLLALNAAIEAARAGESGRGFAVVADEVRTLAQRTQNSTVDIQELLTRLKTEANNAVTSMNKGSESANSCLEYIAKTSQTFEEASHSVLQISDLNITIATAAEEQSSVAEEVNKNLHRISTIAEITAEGARATSDANTTIAKRVIDLHANLNKFLV</sequence>
<dbReference type="InterPro" id="IPR004089">
    <property type="entry name" value="MCPsignal_dom"/>
</dbReference>
<dbReference type="InterPro" id="IPR004090">
    <property type="entry name" value="Chemotax_Me-accpt_rcpt"/>
</dbReference>
<dbReference type="CDD" id="cd06225">
    <property type="entry name" value="HAMP"/>
    <property type="match status" value="1"/>
</dbReference>
<dbReference type="SMART" id="SM00283">
    <property type="entry name" value="MA"/>
    <property type="match status" value="1"/>
</dbReference>
<feature type="transmembrane region" description="Helical" evidence="5">
    <location>
        <begin position="208"/>
        <end position="231"/>
    </location>
</feature>
<evidence type="ECO:0000313" key="9">
    <source>
        <dbReference type="Proteomes" id="UP001231109"/>
    </source>
</evidence>
<evidence type="ECO:0000256" key="2">
    <source>
        <dbReference type="ARBA" id="ARBA00023224"/>
    </source>
</evidence>
<name>A0ABT9I0W5_9GAMM</name>
<proteinExistence type="inferred from homology"/>
<feature type="domain" description="HAMP" evidence="7">
    <location>
        <begin position="233"/>
        <end position="287"/>
    </location>
</feature>
<dbReference type="PANTHER" id="PTHR32089">
    <property type="entry name" value="METHYL-ACCEPTING CHEMOTAXIS PROTEIN MCPB"/>
    <property type="match status" value="1"/>
</dbReference>
<dbReference type="Pfam" id="PF00672">
    <property type="entry name" value="HAMP"/>
    <property type="match status" value="1"/>
</dbReference>
<dbReference type="Gene3D" id="1.10.287.950">
    <property type="entry name" value="Methyl-accepting chemotaxis protein"/>
    <property type="match status" value="1"/>
</dbReference>
<reference evidence="8 9" key="1">
    <citation type="submission" date="2022-11" db="EMBL/GenBank/DDBJ databases">
        <title>Viruses from the air-sea interface of a natural surface slick.</title>
        <authorList>
            <person name="Rahlff J."/>
            <person name="Holmfeldt K."/>
        </authorList>
    </citation>
    <scope>NUCLEOTIDE SEQUENCE [LARGE SCALE GENOMIC DNA]</scope>
    <source>
        <strain evidence="8 9">SMS4</strain>
    </source>
</reference>
<dbReference type="PROSITE" id="PS50885">
    <property type="entry name" value="HAMP"/>
    <property type="match status" value="1"/>
</dbReference>
<dbReference type="Pfam" id="PF00015">
    <property type="entry name" value="MCPsignal"/>
    <property type="match status" value="1"/>
</dbReference>
<dbReference type="EMBL" id="JAPJDZ010000036">
    <property type="protein sequence ID" value="MDP5137008.1"/>
    <property type="molecule type" value="Genomic_DNA"/>
</dbReference>
<evidence type="ECO:0000256" key="3">
    <source>
        <dbReference type="ARBA" id="ARBA00029447"/>
    </source>
</evidence>
<keyword evidence="9" id="KW-1185">Reference proteome</keyword>
<dbReference type="CDD" id="cd11386">
    <property type="entry name" value="MCP_signal"/>
    <property type="match status" value="1"/>
</dbReference>
<dbReference type="SMART" id="SM00304">
    <property type="entry name" value="HAMP"/>
    <property type="match status" value="1"/>
</dbReference>
<dbReference type="Proteomes" id="UP001231109">
    <property type="component" value="Unassembled WGS sequence"/>
</dbReference>
<dbReference type="RefSeq" id="WP_305976473.1">
    <property type="nucleotide sequence ID" value="NZ_JAPJDZ010000036.1"/>
</dbReference>
<dbReference type="SUPFAM" id="SSF58104">
    <property type="entry name" value="Methyl-accepting chemotaxis protein (MCP) signaling domain"/>
    <property type="match status" value="1"/>
</dbReference>
<dbReference type="InterPro" id="IPR003660">
    <property type="entry name" value="HAMP_dom"/>
</dbReference>
<keyword evidence="2 4" id="KW-0807">Transducer</keyword>
<keyword evidence="5" id="KW-0472">Membrane</keyword>
<organism evidence="8 9">
    <name type="scientific">Rheinheimera baltica</name>
    <dbReference type="NCBI Taxonomy" id="67576"/>
    <lineage>
        <taxon>Bacteria</taxon>
        <taxon>Pseudomonadati</taxon>
        <taxon>Pseudomonadota</taxon>
        <taxon>Gammaproteobacteria</taxon>
        <taxon>Chromatiales</taxon>
        <taxon>Chromatiaceae</taxon>
        <taxon>Rheinheimera</taxon>
    </lineage>
</organism>
<protein>
    <submittedName>
        <fullName evidence="8">Methyl-accepting chemotaxis protein</fullName>
    </submittedName>
</protein>
<comment type="subcellular location">
    <subcellularLocation>
        <location evidence="1">Membrane</location>
    </subcellularLocation>
</comment>
<accession>A0ABT9I0W5</accession>
<evidence type="ECO:0000313" key="8">
    <source>
        <dbReference type="EMBL" id="MDP5137008.1"/>
    </source>
</evidence>
<evidence type="ECO:0000259" key="6">
    <source>
        <dbReference type="PROSITE" id="PS50111"/>
    </source>
</evidence>
<gene>
    <name evidence="8" type="ORF">ORJ04_13725</name>
</gene>
<keyword evidence="5" id="KW-0812">Transmembrane</keyword>
<comment type="similarity">
    <text evidence="3">Belongs to the methyl-accepting chemotaxis (MCP) protein family.</text>
</comment>
<dbReference type="PRINTS" id="PR00260">
    <property type="entry name" value="CHEMTRNSDUCR"/>
</dbReference>
<dbReference type="PANTHER" id="PTHR32089:SF120">
    <property type="entry name" value="METHYL-ACCEPTING CHEMOTAXIS PROTEIN TLPQ"/>
    <property type="match status" value="1"/>
</dbReference>
<evidence type="ECO:0000256" key="1">
    <source>
        <dbReference type="ARBA" id="ARBA00004370"/>
    </source>
</evidence>
<feature type="transmembrane region" description="Helical" evidence="5">
    <location>
        <begin position="12"/>
        <end position="31"/>
    </location>
</feature>
<evidence type="ECO:0000259" key="7">
    <source>
        <dbReference type="PROSITE" id="PS50885"/>
    </source>
</evidence>
<evidence type="ECO:0000256" key="5">
    <source>
        <dbReference type="SAM" id="Phobius"/>
    </source>
</evidence>
<feature type="domain" description="Methyl-accepting transducer" evidence="6">
    <location>
        <begin position="292"/>
        <end position="528"/>
    </location>
</feature>
<evidence type="ECO:0000256" key="4">
    <source>
        <dbReference type="PROSITE-ProRule" id="PRU00284"/>
    </source>
</evidence>
<comment type="caution">
    <text evidence="8">The sequence shown here is derived from an EMBL/GenBank/DDBJ whole genome shotgun (WGS) entry which is preliminary data.</text>
</comment>
<keyword evidence="5" id="KW-1133">Transmembrane helix</keyword>
<dbReference type="PROSITE" id="PS50111">
    <property type="entry name" value="CHEMOTAXIS_TRANSDUC_2"/>
    <property type="match status" value="1"/>
</dbReference>